<keyword evidence="2" id="KW-1185">Reference proteome</keyword>
<dbReference type="EMBL" id="OU466860">
    <property type="protein sequence ID" value="CAH2060754.1"/>
    <property type="molecule type" value="Genomic_DNA"/>
</dbReference>
<sequence>MSNSDHVMFSVNHGGYWVKNHVGDVGYISGEVVTFECNPEDFFSALQNELSDGEGFYGHYMWYKLPFEDNKERKRLIGGDSKFQRMCEADGALVIMLSFSDMVLKYSIANPHLSLLCFLLFLLDIQT</sequence>
<evidence type="ECO:0000313" key="1">
    <source>
        <dbReference type="EMBL" id="CAH2060754.1"/>
    </source>
</evidence>
<proteinExistence type="predicted"/>
<protein>
    <submittedName>
        <fullName evidence="1">Uncharacterized protein</fullName>
    </submittedName>
</protein>
<gene>
    <name evidence="1" type="ORF">TAV2_LOCUS14932</name>
</gene>
<accession>A0AAU9S9C5</accession>
<organism evidence="1 2">
    <name type="scientific">Thlaspi arvense</name>
    <name type="common">Field penny-cress</name>
    <dbReference type="NCBI Taxonomy" id="13288"/>
    <lineage>
        <taxon>Eukaryota</taxon>
        <taxon>Viridiplantae</taxon>
        <taxon>Streptophyta</taxon>
        <taxon>Embryophyta</taxon>
        <taxon>Tracheophyta</taxon>
        <taxon>Spermatophyta</taxon>
        <taxon>Magnoliopsida</taxon>
        <taxon>eudicotyledons</taxon>
        <taxon>Gunneridae</taxon>
        <taxon>Pentapetalae</taxon>
        <taxon>rosids</taxon>
        <taxon>malvids</taxon>
        <taxon>Brassicales</taxon>
        <taxon>Brassicaceae</taxon>
        <taxon>Thlaspideae</taxon>
        <taxon>Thlaspi</taxon>
    </lineage>
</organism>
<dbReference type="AlphaFoldDB" id="A0AAU9S9C5"/>
<evidence type="ECO:0000313" key="2">
    <source>
        <dbReference type="Proteomes" id="UP000836841"/>
    </source>
</evidence>
<dbReference type="Proteomes" id="UP000836841">
    <property type="component" value="Chromosome 4"/>
</dbReference>
<name>A0AAU9S9C5_THLAR</name>
<reference evidence="1 2" key="1">
    <citation type="submission" date="2022-03" db="EMBL/GenBank/DDBJ databases">
        <authorList>
            <person name="Nunn A."/>
            <person name="Chopra R."/>
            <person name="Nunn A."/>
            <person name="Contreras Garrido A."/>
        </authorList>
    </citation>
    <scope>NUCLEOTIDE SEQUENCE [LARGE SCALE GENOMIC DNA]</scope>
</reference>